<protein>
    <submittedName>
        <fullName evidence="2">Uncharacterized protein</fullName>
    </submittedName>
</protein>
<evidence type="ECO:0000256" key="1">
    <source>
        <dbReference type="SAM" id="MobiDB-lite"/>
    </source>
</evidence>
<feature type="region of interest" description="Disordered" evidence="1">
    <location>
        <begin position="127"/>
        <end position="150"/>
    </location>
</feature>
<accession>A0ABY8U7R6</accession>
<organism evidence="2 3">
    <name type="scientific">Tetradesmus obliquus</name>
    <name type="common">Green alga</name>
    <name type="synonym">Acutodesmus obliquus</name>
    <dbReference type="NCBI Taxonomy" id="3088"/>
    <lineage>
        <taxon>Eukaryota</taxon>
        <taxon>Viridiplantae</taxon>
        <taxon>Chlorophyta</taxon>
        <taxon>core chlorophytes</taxon>
        <taxon>Chlorophyceae</taxon>
        <taxon>CS clade</taxon>
        <taxon>Sphaeropleales</taxon>
        <taxon>Scenedesmaceae</taxon>
        <taxon>Tetradesmus</taxon>
    </lineage>
</organism>
<feature type="compositionally biased region" description="Low complexity" evidence="1">
    <location>
        <begin position="266"/>
        <end position="282"/>
    </location>
</feature>
<name>A0ABY8U7R6_TETOB</name>
<sequence>MSVQKLKSTILQLERKRNKRRLAVRRLQEEHDQLLLHCKAMDLLVQHQDIVVRMLHRYFQPCCSPPPSIEDDTGFITPLLHECPQLAGFAAMQLADYNWLLSATAQQVGARCFHHLQRIAMVMNQRKASSSSSGSSGGDGDSGGAVSQQQQADMDAAVSELLLLTKAMYILTPSIVYALKDVNLMTMQLEPPPDSHWERAFCATEASLEQLQLFEAVLQQVVPRMQQLEEDRQELAACINSVKALTLKEQSAHAVAAAQQLVQQQEKEQQQQQQQQQQKQQQTKGRVARAAAEQREKPQQPQQQQQKQKQRRRQQR</sequence>
<proteinExistence type="predicted"/>
<dbReference type="Proteomes" id="UP001244341">
    <property type="component" value="Chromosome 6b"/>
</dbReference>
<evidence type="ECO:0000313" key="2">
    <source>
        <dbReference type="EMBL" id="WIA15708.1"/>
    </source>
</evidence>
<reference evidence="2 3" key="1">
    <citation type="submission" date="2023-05" db="EMBL/GenBank/DDBJ databases">
        <title>A 100% complete, gapless, phased diploid assembly of the Scenedesmus obliquus UTEX 3031 genome.</title>
        <authorList>
            <person name="Biondi T.C."/>
            <person name="Hanschen E.R."/>
            <person name="Kwon T."/>
            <person name="Eng W."/>
            <person name="Kruse C.P.S."/>
            <person name="Koehler S.I."/>
            <person name="Kunde Y."/>
            <person name="Gleasner C.D."/>
            <person name="You Mak K.T."/>
            <person name="Polle J."/>
            <person name="Hovde B.T."/>
            <person name="Starkenburg S.R."/>
        </authorList>
    </citation>
    <scope>NUCLEOTIDE SEQUENCE [LARGE SCALE GENOMIC DNA]</scope>
    <source>
        <strain evidence="2 3">DOE0152z</strain>
    </source>
</reference>
<dbReference type="EMBL" id="CP126213">
    <property type="protein sequence ID" value="WIA15708.1"/>
    <property type="molecule type" value="Genomic_DNA"/>
</dbReference>
<gene>
    <name evidence="2" type="ORF">OEZ85_002329</name>
</gene>
<evidence type="ECO:0000313" key="3">
    <source>
        <dbReference type="Proteomes" id="UP001244341"/>
    </source>
</evidence>
<feature type="region of interest" description="Disordered" evidence="1">
    <location>
        <begin position="266"/>
        <end position="316"/>
    </location>
</feature>
<keyword evidence="3" id="KW-1185">Reference proteome</keyword>